<evidence type="ECO:0000313" key="3">
    <source>
        <dbReference type="Proteomes" id="UP000663879"/>
    </source>
</evidence>
<keyword evidence="1" id="KW-1133">Transmembrane helix</keyword>
<evidence type="ECO:0000256" key="1">
    <source>
        <dbReference type="SAM" id="Phobius"/>
    </source>
</evidence>
<feature type="transmembrane region" description="Helical" evidence="1">
    <location>
        <begin position="9"/>
        <end position="29"/>
    </location>
</feature>
<dbReference type="AlphaFoldDB" id="A0A813U9D7"/>
<proteinExistence type="predicted"/>
<name>A0A813U9D7_9BILA</name>
<comment type="caution">
    <text evidence="2">The sequence shown here is derived from an EMBL/GenBank/DDBJ whole genome shotgun (WGS) entry which is preliminary data.</text>
</comment>
<keyword evidence="1" id="KW-0472">Membrane</keyword>
<gene>
    <name evidence="2" type="ORF">OXX778_LOCUS7396</name>
</gene>
<protein>
    <submittedName>
        <fullName evidence="2">Uncharacterized protein</fullName>
    </submittedName>
</protein>
<reference evidence="2" key="1">
    <citation type="submission" date="2021-02" db="EMBL/GenBank/DDBJ databases">
        <authorList>
            <person name="Nowell W R."/>
        </authorList>
    </citation>
    <scope>NUCLEOTIDE SEQUENCE</scope>
    <source>
        <strain evidence="2">Ploen Becks lab</strain>
    </source>
</reference>
<evidence type="ECO:0000313" key="2">
    <source>
        <dbReference type="EMBL" id="CAF0819602.1"/>
    </source>
</evidence>
<keyword evidence="3" id="KW-1185">Reference proteome</keyword>
<dbReference type="Proteomes" id="UP000663879">
    <property type="component" value="Unassembled WGS sequence"/>
</dbReference>
<organism evidence="2 3">
    <name type="scientific">Brachionus calyciflorus</name>
    <dbReference type="NCBI Taxonomy" id="104777"/>
    <lineage>
        <taxon>Eukaryota</taxon>
        <taxon>Metazoa</taxon>
        <taxon>Spiralia</taxon>
        <taxon>Gnathifera</taxon>
        <taxon>Rotifera</taxon>
        <taxon>Eurotatoria</taxon>
        <taxon>Monogononta</taxon>
        <taxon>Pseudotrocha</taxon>
        <taxon>Ploima</taxon>
        <taxon>Brachionidae</taxon>
        <taxon>Brachionus</taxon>
    </lineage>
</organism>
<keyword evidence="1" id="KW-0812">Transmembrane</keyword>
<accession>A0A813U9D7</accession>
<sequence>MRATRFRKIFTFLILLGFVLIVLYYNLIFTKSNTIKDRKVLNKEEYENPIFQIDKPLNLSFDDYCDEYGEWETIGRDYYFKRESVFYFVDASFFRINYMSDVKRSFNLEIKVKIKYLNSSYEEIIKNGLKWKSSWSGKTFRFSSLDVPFNILNIKRTFKGFDNMLISLKTYMIGYFYWSKIK</sequence>
<dbReference type="EMBL" id="CAJNOC010000941">
    <property type="protein sequence ID" value="CAF0819602.1"/>
    <property type="molecule type" value="Genomic_DNA"/>
</dbReference>